<dbReference type="RefSeq" id="WP_305753794.1">
    <property type="nucleotide sequence ID" value="NZ_JAPCKK010000011.1"/>
</dbReference>
<dbReference type="Gene3D" id="2.10.260.10">
    <property type="match status" value="1"/>
</dbReference>
<sequence>MEWKRARVSQKRQVTIPQKLFEQAGIKDEVEFGIKGRNIIMRPVRENIGNDYFGDLILADLIQEGYKEQELLTKFRERQAELHGAVKTLIAESVQTARDYNGTDDETDELFGDVMGD</sequence>
<dbReference type="InterPro" id="IPR007159">
    <property type="entry name" value="SpoVT-AbrB_dom"/>
</dbReference>
<evidence type="ECO:0000313" key="3">
    <source>
        <dbReference type="EMBL" id="MDP4096170.1"/>
    </source>
</evidence>
<dbReference type="SUPFAM" id="SSF89447">
    <property type="entry name" value="AbrB/MazE/MraZ-like"/>
    <property type="match status" value="1"/>
</dbReference>
<dbReference type="SMART" id="SM00966">
    <property type="entry name" value="SpoVT_AbrB"/>
    <property type="match status" value="1"/>
</dbReference>
<name>A0ABT9FNI5_9BACL</name>
<dbReference type="EMBL" id="JAPCKK010000011">
    <property type="protein sequence ID" value="MDP4096170.1"/>
    <property type="molecule type" value="Genomic_DNA"/>
</dbReference>
<keyword evidence="1 3" id="KW-0238">DNA-binding</keyword>
<evidence type="ECO:0000313" key="4">
    <source>
        <dbReference type="Proteomes" id="UP001241848"/>
    </source>
</evidence>
<dbReference type="Proteomes" id="UP001241848">
    <property type="component" value="Unassembled WGS sequence"/>
</dbReference>
<dbReference type="PROSITE" id="PS51740">
    <property type="entry name" value="SPOVT_ABRB"/>
    <property type="match status" value="1"/>
</dbReference>
<gene>
    <name evidence="3" type="ORF">OIN60_05220</name>
</gene>
<accession>A0ABT9FNI5</accession>
<evidence type="ECO:0000256" key="1">
    <source>
        <dbReference type="PROSITE-ProRule" id="PRU01076"/>
    </source>
</evidence>
<dbReference type="Pfam" id="PF04014">
    <property type="entry name" value="MazE_antitoxin"/>
    <property type="match status" value="1"/>
</dbReference>
<comment type="caution">
    <text evidence="3">The sequence shown here is derived from an EMBL/GenBank/DDBJ whole genome shotgun (WGS) entry which is preliminary data.</text>
</comment>
<feature type="domain" description="SpoVT-AbrB" evidence="2">
    <location>
        <begin position="3"/>
        <end position="46"/>
    </location>
</feature>
<dbReference type="GO" id="GO:0003677">
    <property type="term" value="F:DNA binding"/>
    <property type="evidence" value="ECO:0007669"/>
    <property type="project" value="UniProtKB-KW"/>
</dbReference>
<protein>
    <submittedName>
        <fullName evidence="3">AbrB/MazE/SpoVT family DNA-binding domain-containing protein</fullName>
    </submittedName>
</protein>
<keyword evidence="4" id="KW-1185">Reference proteome</keyword>
<proteinExistence type="predicted"/>
<evidence type="ECO:0000259" key="2">
    <source>
        <dbReference type="PROSITE" id="PS51740"/>
    </source>
</evidence>
<organism evidence="3 4">
    <name type="scientific">Paenibacillus zeirhizosphaerae</name>
    <dbReference type="NCBI Taxonomy" id="2987519"/>
    <lineage>
        <taxon>Bacteria</taxon>
        <taxon>Bacillati</taxon>
        <taxon>Bacillota</taxon>
        <taxon>Bacilli</taxon>
        <taxon>Bacillales</taxon>
        <taxon>Paenibacillaceae</taxon>
        <taxon>Paenibacillus</taxon>
    </lineage>
</organism>
<reference evidence="3 4" key="1">
    <citation type="submission" date="2022-10" db="EMBL/GenBank/DDBJ databases">
        <title>Paenibacillus description and whole genome data of maize root bacterial community.</title>
        <authorList>
            <person name="Marton D."/>
            <person name="Farkas M."/>
            <person name="Cserhati M."/>
        </authorList>
    </citation>
    <scope>NUCLEOTIDE SEQUENCE [LARGE SCALE GENOMIC DNA]</scope>
    <source>
        <strain evidence="3 4">P96</strain>
    </source>
</reference>
<dbReference type="InterPro" id="IPR037914">
    <property type="entry name" value="SpoVT-AbrB_sf"/>
</dbReference>